<accession>A0A0C3QKM5</accession>
<proteinExistence type="predicted"/>
<sequence>MGEPPEDPGAVATAPTQEKRIASAPLGTNCRGPRGVPLPLADIPSAVDTPAAFSNHPSPNATAATTSTAAHHERLKPPAAVLTPVQTVLSTGIAPSPTRVPPPDPILLYLVFCLP</sequence>
<dbReference type="HOGENOM" id="CLU_2110750_0_0_1"/>
<organism evidence="2 3">
    <name type="scientific">Tulasnella calospora MUT 4182</name>
    <dbReference type="NCBI Taxonomy" id="1051891"/>
    <lineage>
        <taxon>Eukaryota</taxon>
        <taxon>Fungi</taxon>
        <taxon>Dikarya</taxon>
        <taxon>Basidiomycota</taxon>
        <taxon>Agaricomycotina</taxon>
        <taxon>Agaricomycetes</taxon>
        <taxon>Cantharellales</taxon>
        <taxon>Tulasnellaceae</taxon>
        <taxon>Tulasnella</taxon>
    </lineage>
</organism>
<feature type="compositionally biased region" description="Low complexity" evidence="1">
    <location>
        <begin position="55"/>
        <end position="69"/>
    </location>
</feature>
<evidence type="ECO:0000313" key="3">
    <source>
        <dbReference type="Proteomes" id="UP000054248"/>
    </source>
</evidence>
<protein>
    <submittedName>
        <fullName evidence="2">Uncharacterized protein</fullName>
    </submittedName>
</protein>
<name>A0A0C3QKM5_9AGAM</name>
<dbReference type="EMBL" id="KN822950">
    <property type="protein sequence ID" value="KIO33100.1"/>
    <property type="molecule type" value="Genomic_DNA"/>
</dbReference>
<keyword evidence="3" id="KW-1185">Reference proteome</keyword>
<dbReference type="AlphaFoldDB" id="A0A0C3QKM5"/>
<reference evidence="3" key="2">
    <citation type="submission" date="2015-01" db="EMBL/GenBank/DDBJ databases">
        <title>Evolutionary Origins and Diversification of the Mycorrhizal Mutualists.</title>
        <authorList>
            <consortium name="DOE Joint Genome Institute"/>
            <consortium name="Mycorrhizal Genomics Consortium"/>
            <person name="Kohler A."/>
            <person name="Kuo A."/>
            <person name="Nagy L.G."/>
            <person name="Floudas D."/>
            <person name="Copeland A."/>
            <person name="Barry K.W."/>
            <person name="Cichocki N."/>
            <person name="Veneault-Fourrey C."/>
            <person name="LaButti K."/>
            <person name="Lindquist E.A."/>
            <person name="Lipzen A."/>
            <person name="Lundell T."/>
            <person name="Morin E."/>
            <person name="Murat C."/>
            <person name="Riley R."/>
            <person name="Ohm R."/>
            <person name="Sun H."/>
            <person name="Tunlid A."/>
            <person name="Henrissat B."/>
            <person name="Grigoriev I.V."/>
            <person name="Hibbett D.S."/>
            <person name="Martin F."/>
        </authorList>
    </citation>
    <scope>NUCLEOTIDE SEQUENCE [LARGE SCALE GENOMIC DNA]</scope>
    <source>
        <strain evidence="3">MUT 4182</strain>
    </source>
</reference>
<evidence type="ECO:0000256" key="1">
    <source>
        <dbReference type="SAM" id="MobiDB-lite"/>
    </source>
</evidence>
<reference evidence="2 3" key="1">
    <citation type="submission" date="2014-04" db="EMBL/GenBank/DDBJ databases">
        <authorList>
            <consortium name="DOE Joint Genome Institute"/>
            <person name="Kuo A."/>
            <person name="Girlanda M."/>
            <person name="Perotto S."/>
            <person name="Kohler A."/>
            <person name="Nagy L.G."/>
            <person name="Floudas D."/>
            <person name="Copeland A."/>
            <person name="Barry K.W."/>
            <person name="Cichocki N."/>
            <person name="Veneault-Fourrey C."/>
            <person name="LaButti K."/>
            <person name="Lindquist E.A."/>
            <person name="Lipzen A."/>
            <person name="Lundell T."/>
            <person name="Morin E."/>
            <person name="Murat C."/>
            <person name="Sun H."/>
            <person name="Tunlid A."/>
            <person name="Henrissat B."/>
            <person name="Grigoriev I.V."/>
            <person name="Hibbett D.S."/>
            <person name="Martin F."/>
            <person name="Nordberg H.P."/>
            <person name="Cantor M.N."/>
            <person name="Hua S.X."/>
        </authorList>
    </citation>
    <scope>NUCLEOTIDE SEQUENCE [LARGE SCALE GENOMIC DNA]</scope>
    <source>
        <strain evidence="2 3">MUT 4182</strain>
    </source>
</reference>
<gene>
    <name evidence="2" type="ORF">M407DRAFT_17968</name>
</gene>
<dbReference type="Proteomes" id="UP000054248">
    <property type="component" value="Unassembled WGS sequence"/>
</dbReference>
<feature type="region of interest" description="Disordered" evidence="1">
    <location>
        <begin position="1"/>
        <end position="82"/>
    </location>
</feature>
<evidence type="ECO:0000313" key="2">
    <source>
        <dbReference type="EMBL" id="KIO33100.1"/>
    </source>
</evidence>